<name>A0ABS5KIL9_9ACTN</name>
<feature type="region of interest" description="Disordered" evidence="1">
    <location>
        <begin position="1"/>
        <end position="99"/>
    </location>
</feature>
<organism evidence="2 3">
    <name type="scientific">Catenulispora pinistramenti</name>
    <dbReference type="NCBI Taxonomy" id="2705254"/>
    <lineage>
        <taxon>Bacteria</taxon>
        <taxon>Bacillati</taxon>
        <taxon>Actinomycetota</taxon>
        <taxon>Actinomycetes</taxon>
        <taxon>Catenulisporales</taxon>
        <taxon>Catenulisporaceae</taxon>
        <taxon>Catenulispora</taxon>
    </lineage>
</organism>
<comment type="caution">
    <text evidence="2">The sequence shown here is derived from an EMBL/GenBank/DDBJ whole genome shotgun (WGS) entry which is preliminary data.</text>
</comment>
<protein>
    <submittedName>
        <fullName evidence="2">Uncharacterized protein</fullName>
    </submittedName>
</protein>
<evidence type="ECO:0000313" key="3">
    <source>
        <dbReference type="Proteomes" id="UP000730482"/>
    </source>
</evidence>
<evidence type="ECO:0000256" key="1">
    <source>
        <dbReference type="SAM" id="MobiDB-lite"/>
    </source>
</evidence>
<dbReference type="EMBL" id="JAAFYZ010000007">
    <property type="protein sequence ID" value="MBS2545850.1"/>
    <property type="molecule type" value="Genomic_DNA"/>
</dbReference>
<dbReference type="Proteomes" id="UP000730482">
    <property type="component" value="Unassembled WGS sequence"/>
</dbReference>
<feature type="compositionally biased region" description="Basic and acidic residues" evidence="1">
    <location>
        <begin position="16"/>
        <end position="34"/>
    </location>
</feature>
<feature type="compositionally biased region" description="Basic and acidic residues" evidence="1">
    <location>
        <begin position="48"/>
        <end position="64"/>
    </location>
</feature>
<reference evidence="2 3" key="1">
    <citation type="submission" date="2020-02" db="EMBL/GenBank/DDBJ databases">
        <title>Acidophilic actinobacteria isolated from forest soil.</title>
        <authorList>
            <person name="Golinska P."/>
        </authorList>
    </citation>
    <scope>NUCLEOTIDE SEQUENCE [LARGE SCALE GENOMIC DNA]</scope>
    <source>
        <strain evidence="2 3">NL8</strain>
    </source>
</reference>
<accession>A0ABS5KIL9</accession>
<sequence length="184" mass="20227">MNAEPVMNQDTFPTEPTHRWADDGGVLTEERSPEPDSVEQESVEQESVEQKSVEQESAEQKSAEQESAEPESAELEPAEPQTSMETSSKATSDPVVSGPLLSDAAEQAFLSRWAEIQVGFVEDPPQSVRDADQLIDEIAAALLEAFQARRTDLAADWQDGSPGTEELRLALRRYRAFVGVILPK</sequence>
<gene>
    <name evidence="2" type="ORF">KGQ19_03115</name>
</gene>
<evidence type="ECO:0000313" key="2">
    <source>
        <dbReference type="EMBL" id="MBS2545850.1"/>
    </source>
</evidence>
<feature type="compositionally biased region" description="Polar residues" evidence="1">
    <location>
        <begin position="82"/>
        <end position="91"/>
    </location>
</feature>
<feature type="compositionally biased region" description="Acidic residues" evidence="1">
    <location>
        <begin position="36"/>
        <end position="47"/>
    </location>
</feature>
<proteinExistence type="predicted"/>
<feature type="compositionally biased region" description="Acidic residues" evidence="1">
    <location>
        <begin position="66"/>
        <end position="77"/>
    </location>
</feature>
<dbReference type="RefSeq" id="WP_212007506.1">
    <property type="nucleotide sequence ID" value="NZ_JAAFYZ010000007.1"/>
</dbReference>
<keyword evidence="3" id="KW-1185">Reference proteome</keyword>